<dbReference type="InterPro" id="IPR008284">
    <property type="entry name" value="MoCF_biosynth_CS"/>
</dbReference>
<dbReference type="EMBL" id="JACHEO010000001">
    <property type="protein sequence ID" value="MBB5346397.1"/>
    <property type="molecule type" value="Genomic_DNA"/>
</dbReference>
<dbReference type="SUPFAM" id="SSF53218">
    <property type="entry name" value="Molybdenum cofactor biosynthesis proteins"/>
    <property type="match status" value="1"/>
</dbReference>
<dbReference type="UniPathway" id="UPA00344"/>
<organism evidence="9 10">
    <name type="scientific">Desulfoprunum benzoelyticum</name>
    <dbReference type="NCBI Taxonomy" id="1506996"/>
    <lineage>
        <taxon>Bacteria</taxon>
        <taxon>Pseudomonadati</taxon>
        <taxon>Thermodesulfobacteriota</taxon>
        <taxon>Desulfobulbia</taxon>
        <taxon>Desulfobulbales</taxon>
        <taxon>Desulfobulbaceae</taxon>
        <taxon>Desulfoprunum</taxon>
    </lineage>
</organism>
<gene>
    <name evidence="9" type="ORF">HNQ81_000104</name>
</gene>
<comment type="pathway">
    <text evidence="1 7">Cofactor biosynthesis; molybdopterin biosynthesis.</text>
</comment>
<reference evidence="9 10" key="1">
    <citation type="submission" date="2020-08" db="EMBL/GenBank/DDBJ databases">
        <title>Genomic Encyclopedia of Type Strains, Phase IV (KMG-IV): sequencing the most valuable type-strain genomes for metagenomic binning, comparative biology and taxonomic classification.</title>
        <authorList>
            <person name="Goeker M."/>
        </authorList>
    </citation>
    <scope>NUCLEOTIDE SEQUENCE [LARGE SCALE GENOMIC DNA]</scope>
    <source>
        <strain evidence="9 10">DSM 28570</strain>
    </source>
</reference>
<comment type="function">
    <text evidence="6">Catalyzes the adenylation of molybdopterin as part of the biosynthesis of the molybdenum-cofactor.</text>
</comment>
<protein>
    <recommendedName>
        <fullName evidence="3 7">Molybdenum cofactor biosynthesis protein B</fullName>
    </recommendedName>
</protein>
<keyword evidence="4 7" id="KW-0501">Molybdenum cofactor biosynthesis</keyword>
<dbReference type="InterPro" id="IPR051920">
    <property type="entry name" value="MPT_Adenylyltrnsfr/MoaC-Rel"/>
</dbReference>
<dbReference type="CDD" id="cd00886">
    <property type="entry name" value="MogA_MoaB"/>
    <property type="match status" value="1"/>
</dbReference>
<dbReference type="GO" id="GO:0006777">
    <property type="term" value="P:Mo-molybdopterin cofactor biosynthetic process"/>
    <property type="evidence" value="ECO:0007669"/>
    <property type="project" value="UniProtKB-UniRule"/>
</dbReference>
<evidence type="ECO:0000256" key="6">
    <source>
        <dbReference type="ARBA" id="ARBA00058212"/>
    </source>
</evidence>
<proteinExistence type="inferred from homology"/>
<comment type="catalytic activity">
    <reaction evidence="5">
        <text>molybdopterin + ATP + H(+) = adenylyl-molybdopterin + diphosphate</text>
        <dbReference type="Rhea" id="RHEA:31331"/>
        <dbReference type="ChEBI" id="CHEBI:15378"/>
        <dbReference type="ChEBI" id="CHEBI:30616"/>
        <dbReference type="ChEBI" id="CHEBI:33019"/>
        <dbReference type="ChEBI" id="CHEBI:58698"/>
        <dbReference type="ChEBI" id="CHEBI:62727"/>
        <dbReference type="EC" id="2.7.7.75"/>
    </reaction>
</comment>
<evidence type="ECO:0000313" key="10">
    <source>
        <dbReference type="Proteomes" id="UP000539642"/>
    </source>
</evidence>
<sequence length="179" mass="18936">MKNNGNDRQLAGPVPAPAYSFAVLTLSDKGSRGEREDTSGPYLVERLTREGYVLQSYAIIPDQLPVIVDALIALVDRQAVDLIVTTGGTGVAPTDVTPEAMLQIIDKEVPGMAEAMRAESLRKTPHAMLSRGKVGIRGQTLIVNLPGSLKAARENIEVVLPVLPHALEKIGGGTADCAS</sequence>
<accession>A0A840UJ72</accession>
<dbReference type="Gene3D" id="3.40.980.10">
    <property type="entry name" value="MoaB/Mog-like domain"/>
    <property type="match status" value="1"/>
</dbReference>
<dbReference type="InterPro" id="IPR036425">
    <property type="entry name" value="MoaB/Mog-like_dom_sf"/>
</dbReference>
<dbReference type="AlphaFoldDB" id="A0A840UJ72"/>
<evidence type="ECO:0000259" key="8">
    <source>
        <dbReference type="SMART" id="SM00852"/>
    </source>
</evidence>
<dbReference type="RefSeq" id="WP_183347208.1">
    <property type="nucleotide sequence ID" value="NZ_JACHEO010000001.1"/>
</dbReference>
<dbReference type="InterPro" id="IPR001453">
    <property type="entry name" value="MoaB/Mog_dom"/>
</dbReference>
<name>A0A840UJ72_9BACT</name>
<keyword evidence="10" id="KW-1185">Reference proteome</keyword>
<dbReference type="GO" id="GO:0061598">
    <property type="term" value="F:molybdopterin adenylyltransferase activity"/>
    <property type="evidence" value="ECO:0007669"/>
    <property type="project" value="UniProtKB-EC"/>
</dbReference>
<dbReference type="PANTHER" id="PTHR43764">
    <property type="entry name" value="MOLYBDENUM COFACTOR BIOSYNTHESIS"/>
    <property type="match status" value="1"/>
</dbReference>
<comment type="similarity">
    <text evidence="2 7">Belongs to the MoaB/Mog family.</text>
</comment>
<dbReference type="NCBIfam" id="TIGR00177">
    <property type="entry name" value="molyb_syn"/>
    <property type="match status" value="1"/>
</dbReference>
<evidence type="ECO:0000256" key="1">
    <source>
        <dbReference type="ARBA" id="ARBA00005046"/>
    </source>
</evidence>
<feature type="domain" description="MoaB/Mog" evidence="8">
    <location>
        <begin position="22"/>
        <end position="166"/>
    </location>
</feature>
<dbReference type="PANTHER" id="PTHR43764:SF1">
    <property type="entry name" value="MOLYBDOPTERIN MOLYBDOTRANSFERASE"/>
    <property type="match status" value="1"/>
</dbReference>
<dbReference type="Proteomes" id="UP000539642">
    <property type="component" value="Unassembled WGS sequence"/>
</dbReference>
<dbReference type="PROSITE" id="PS01078">
    <property type="entry name" value="MOCF_BIOSYNTHESIS_1"/>
    <property type="match status" value="1"/>
</dbReference>
<evidence type="ECO:0000256" key="5">
    <source>
        <dbReference type="ARBA" id="ARBA00051131"/>
    </source>
</evidence>
<dbReference type="InterPro" id="IPR012245">
    <property type="entry name" value="MoaB"/>
</dbReference>
<dbReference type="SMART" id="SM00852">
    <property type="entry name" value="MoCF_biosynth"/>
    <property type="match status" value="1"/>
</dbReference>
<comment type="caution">
    <text evidence="9">The sequence shown here is derived from an EMBL/GenBank/DDBJ whole genome shotgun (WGS) entry which is preliminary data.</text>
</comment>
<evidence type="ECO:0000313" key="9">
    <source>
        <dbReference type="EMBL" id="MBB5346397.1"/>
    </source>
</evidence>
<evidence type="ECO:0000256" key="7">
    <source>
        <dbReference type="PIRNR" id="PIRNR006443"/>
    </source>
</evidence>
<evidence type="ECO:0000256" key="4">
    <source>
        <dbReference type="ARBA" id="ARBA00023150"/>
    </source>
</evidence>
<dbReference type="Pfam" id="PF00994">
    <property type="entry name" value="MoCF_biosynth"/>
    <property type="match status" value="1"/>
</dbReference>
<comment type="function">
    <text evidence="7">May be involved in the biosynthesis of molybdopterin.</text>
</comment>
<evidence type="ECO:0000256" key="2">
    <source>
        <dbReference type="ARBA" id="ARBA00006112"/>
    </source>
</evidence>
<evidence type="ECO:0000256" key="3">
    <source>
        <dbReference type="ARBA" id="ARBA00015262"/>
    </source>
</evidence>
<dbReference type="PIRSF" id="PIRSF006443">
    <property type="entry name" value="MoaB"/>
    <property type="match status" value="1"/>
</dbReference>